<sequence length="133" mass="14323">MYQLTPCLFLEEPESGSSAVTVTIGVFKSIPSLICRTIAVLGKLGGLSFSSTTCTDKIPFKPMSLSWAATEKKRSFTRVDSGNEVSYEVRSNTAMICFEDKAGFPPSVAASSTCKTEPASARTDLYLSRAVTF</sequence>
<proteinExistence type="predicted"/>
<evidence type="ECO:0000313" key="1">
    <source>
        <dbReference type="EnsemblMetazoa" id="GAUT009789-PA"/>
    </source>
</evidence>
<accession>A0A1A9UMV6</accession>
<dbReference type="VEuPathDB" id="VectorBase:GAUT009789"/>
<name>A0A1A9UMV6_GLOAU</name>
<dbReference type="Proteomes" id="UP000078200">
    <property type="component" value="Unassembled WGS sequence"/>
</dbReference>
<evidence type="ECO:0000313" key="2">
    <source>
        <dbReference type="Proteomes" id="UP000078200"/>
    </source>
</evidence>
<protein>
    <submittedName>
        <fullName evidence="1">Uncharacterized protein</fullName>
    </submittedName>
</protein>
<organism evidence="1 2">
    <name type="scientific">Glossina austeni</name>
    <name type="common">Savannah tsetse fly</name>
    <dbReference type="NCBI Taxonomy" id="7395"/>
    <lineage>
        <taxon>Eukaryota</taxon>
        <taxon>Metazoa</taxon>
        <taxon>Ecdysozoa</taxon>
        <taxon>Arthropoda</taxon>
        <taxon>Hexapoda</taxon>
        <taxon>Insecta</taxon>
        <taxon>Pterygota</taxon>
        <taxon>Neoptera</taxon>
        <taxon>Endopterygota</taxon>
        <taxon>Diptera</taxon>
        <taxon>Brachycera</taxon>
        <taxon>Muscomorpha</taxon>
        <taxon>Hippoboscoidea</taxon>
        <taxon>Glossinidae</taxon>
        <taxon>Glossina</taxon>
    </lineage>
</organism>
<dbReference type="AlphaFoldDB" id="A0A1A9UMV6"/>
<dbReference type="EnsemblMetazoa" id="GAUT009789-RA">
    <property type="protein sequence ID" value="GAUT009789-PA"/>
    <property type="gene ID" value="GAUT009789"/>
</dbReference>
<reference evidence="1" key="1">
    <citation type="submission" date="2020-05" db="UniProtKB">
        <authorList>
            <consortium name="EnsemblMetazoa"/>
        </authorList>
    </citation>
    <scope>IDENTIFICATION</scope>
    <source>
        <strain evidence="1">TTRI</strain>
    </source>
</reference>
<keyword evidence="2" id="KW-1185">Reference proteome</keyword>